<reference evidence="3" key="1">
    <citation type="submission" date="2017-11" db="EMBL/GenBank/DDBJ databases">
        <authorList>
            <person name="Lima N.C."/>
            <person name="Parody-Merino A.M."/>
            <person name="Battley P.F."/>
            <person name="Fidler A.E."/>
            <person name="Prosdocimi F."/>
        </authorList>
    </citation>
    <scope>NUCLEOTIDE SEQUENCE [LARGE SCALE GENOMIC DNA]</scope>
</reference>
<keyword evidence="2" id="KW-0695">RNA-directed DNA polymerase</keyword>
<evidence type="ECO:0000259" key="1">
    <source>
        <dbReference type="Pfam" id="PF00078"/>
    </source>
</evidence>
<dbReference type="GO" id="GO:0003964">
    <property type="term" value="F:RNA-directed DNA polymerase activity"/>
    <property type="evidence" value="ECO:0007669"/>
    <property type="project" value="UniProtKB-KW"/>
</dbReference>
<keyword evidence="2" id="KW-0548">Nucleotidyltransferase</keyword>
<name>A0A2I0U0C6_LIMLA</name>
<dbReference type="SUPFAM" id="SSF56672">
    <property type="entry name" value="DNA/RNA polymerases"/>
    <property type="match status" value="1"/>
</dbReference>
<dbReference type="OrthoDB" id="416454at2759"/>
<proteinExistence type="predicted"/>
<keyword evidence="3" id="KW-1185">Reference proteome</keyword>
<reference evidence="3" key="2">
    <citation type="submission" date="2017-12" db="EMBL/GenBank/DDBJ databases">
        <title>Genome sequence of the Bar-tailed Godwit (Limosa lapponica baueri).</title>
        <authorList>
            <person name="Lima N.C.B."/>
            <person name="Parody-Merino A.M."/>
            <person name="Battley P.F."/>
            <person name="Fidler A.E."/>
            <person name="Prosdocimi F."/>
        </authorList>
    </citation>
    <scope>NUCLEOTIDE SEQUENCE [LARGE SCALE GENOMIC DNA]</scope>
</reference>
<dbReference type="CDD" id="cd01650">
    <property type="entry name" value="RT_nLTR_like"/>
    <property type="match status" value="1"/>
</dbReference>
<feature type="domain" description="Reverse transcriptase" evidence="1">
    <location>
        <begin position="52"/>
        <end position="164"/>
    </location>
</feature>
<dbReference type="PANTHER" id="PTHR33332">
    <property type="entry name" value="REVERSE TRANSCRIPTASE DOMAIN-CONTAINING PROTEIN"/>
    <property type="match status" value="1"/>
</dbReference>
<dbReference type="InterPro" id="IPR000477">
    <property type="entry name" value="RT_dom"/>
</dbReference>
<protein>
    <submittedName>
        <fullName evidence="2">Rna-directed dna polymerase from mobile element jockey-like</fullName>
    </submittedName>
</protein>
<accession>A0A2I0U0C6</accession>
<dbReference type="EMBL" id="KZ506477">
    <property type="protein sequence ID" value="PKU39475.1"/>
    <property type="molecule type" value="Genomic_DNA"/>
</dbReference>
<dbReference type="InterPro" id="IPR043502">
    <property type="entry name" value="DNA/RNA_pol_sf"/>
</dbReference>
<keyword evidence="2" id="KW-0808">Transferase</keyword>
<gene>
    <name evidence="2" type="ORF">llap_10220</name>
</gene>
<evidence type="ECO:0000313" key="3">
    <source>
        <dbReference type="Proteomes" id="UP000233556"/>
    </source>
</evidence>
<organism evidence="2 3">
    <name type="scientific">Limosa lapponica baueri</name>
    <dbReference type="NCBI Taxonomy" id="1758121"/>
    <lineage>
        <taxon>Eukaryota</taxon>
        <taxon>Metazoa</taxon>
        <taxon>Chordata</taxon>
        <taxon>Craniata</taxon>
        <taxon>Vertebrata</taxon>
        <taxon>Euteleostomi</taxon>
        <taxon>Archelosauria</taxon>
        <taxon>Archosauria</taxon>
        <taxon>Dinosauria</taxon>
        <taxon>Saurischia</taxon>
        <taxon>Theropoda</taxon>
        <taxon>Coelurosauria</taxon>
        <taxon>Aves</taxon>
        <taxon>Neognathae</taxon>
        <taxon>Neoaves</taxon>
        <taxon>Charadriiformes</taxon>
        <taxon>Scolopacidae</taxon>
        <taxon>Limosa</taxon>
    </lineage>
</organism>
<dbReference type="Proteomes" id="UP000233556">
    <property type="component" value="Unassembled WGS sequence"/>
</dbReference>
<dbReference type="AlphaFoldDB" id="A0A2I0U0C6"/>
<sequence length="172" mass="19638">MGLDRIHLRVLRELVDVLTEPLPITYQQFWQNREVPPDWCLANVGPIHRKGRKDDPGNYRPVSLTSVPGKVIEQIILSAIMCHIKDNQTIRPSQCGFTKGPPCLTNLISFYDKVTHLVDEGKVVDVVYLDFSKAFDIVSHSILLEKLAAHGLNGSTLRWVKNWLEAGPREWW</sequence>
<evidence type="ECO:0000313" key="2">
    <source>
        <dbReference type="EMBL" id="PKU39475.1"/>
    </source>
</evidence>
<dbReference type="Pfam" id="PF00078">
    <property type="entry name" value="RVT_1"/>
    <property type="match status" value="1"/>
</dbReference>